<sequence length="1226" mass="128792">MLDGGTRLIRKILPIPRGFALAIVVLLVIAFVGGVIYLTGVEIAAQAEQLRQTLEAQANRVSAWLSELGIMPAASDLTGLAQQALGSVGRVTSFIGGAIGAIGSFFLVLVIGLFVAMEPRIYERGLQWMVPMASRDQFAITLARMARTMRVLLAGRILGMIFEGALTWILLSLAGVPMALLLGILTGILAFTPNIGAFISGVLMVAVGFSAGPEQGLWAIAIYFGVQTFDGYVLLPLVAKHTVDMPPALTVSSQILASTLFGFLGLALADPIVAMIKVALERKSEQAVAAGIGADPEPDPVPPPSGRARAVPFPGSPHDPVRLFPFVRRLSRADRPQPQGCRGRAPRGASGQGRAALARACRTQPAGFRPGAGYRQRAYPDPEPRNHRMARFGLSRTAADPGRPARPRRCDGARAGDRRGHPPGEQSAHPQAARDPVRRGRGGQGRMVPPLDRRGLRGAGGDGGERPVPWRRRAGCERRAAGTANVQCAPVRTAARSLSQAGRGRRRRIRARAFRRGASGPGQTRMRAVWALLILPVPAIAQEIVVTGRGLDAPPGEAAYAVAEIDRDRLTESASGRFEDVLRDVAGAAQFRRADSRSAHPTAQGITLRGLGGNASSRALLLLDGVPQADPFGGWVPFPAYLPERLASVRVTRGGGSGYHGAGALAGTVELPTADAATLGPLALTGFSGSRDSIDLVATGGARLGAGSLTVAGQFARGDGFVPIVAEDRGAADRAAPYRQASLALRSVFPLSGTIELQANLSGFSDERDRGTDFTQIASQGADASVRLVGRGAWRWSALAYLQHRDFSSGFASIAAGRASASPTLDQHVPASGAGARVEIEPPVGNGATLRLGGDLRHTSGRTRELYLYSAGRPTRRRTAGGETLTGGVFADLSVERGPLTLSAGGRVDRWTISNGSLFEAPLAGGAALTDTRFADRSGWEASGRAGIAVKLAPAVSIRSAAYTGWRLPTLNELYRPFRAGTDATAANPLLDPERLTGAEAGIDLDLASTLTLAATGYWNRIRGAIGNVTLSTAPGGGANRQRFNLDAITAKGAEIDLRWRSGPWRAGASWAFTDARVEASGPAAALDGMRPAQVARHQGSATLGWTRKGALVSVTGRYADRQFEDDQNARELADAFTIDARIAVPLTAGLAIEARGENLADARVETAITGGGIIERATPRTLWIGFSYRGGERRDHRTGRDRLAPDPGRSQAGAPGAHGRASASS</sequence>
<keyword evidence="6" id="KW-0798">TonB box</keyword>
<dbReference type="Proteomes" id="UP001201812">
    <property type="component" value="Unassembled WGS sequence"/>
</dbReference>
<dbReference type="Pfam" id="PF07715">
    <property type="entry name" value="Plug"/>
    <property type="match status" value="1"/>
</dbReference>
<accession>A0AAD4QR53</accession>
<feature type="transmembrane region" description="Helical" evidence="10">
    <location>
        <begin position="180"/>
        <end position="209"/>
    </location>
</feature>
<evidence type="ECO:0000256" key="6">
    <source>
        <dbReference type="ARBA" id="ARBA00023077"/>
    </source>
</evidence>
<dbReference type="InterPro" id="IPR037066">
    <property type="entry name" value="Plug_dom_sf"/>
</dbReference>
<feature type="transmembrane region" description="Helical" evidence="10">
    <location>
        <begin position="94"/>
        <end position="116"/>
    </location>
</feature>
<comment type="subcellular location">
    <subcellularLocation>
        <location evidence="1">Cell outer membrane</location>
        <topology evidence="1">Multi-pass membrane protein</topology>
    </subcellularLocation>
</comment>
<feature type="region of interest" description="Disordered" evidence="9">
    <location>
        <begin position="292"/>
        <end position="317"/>
    </location>
</feature>
<comment type="caution">
    <text evidence="13">The sequence shown here is derived from an EMBL/GenBank/DDBJ whole genome shotgun (WGS) entry which is preliminary data.</text>
</comment>
<evidence type="ECO:0000259" key="12">
    <source>
        <dbReference type="Pfam" id="PF07715"/>
    </source>
</evidence>
<feature type="compositionally biased region" description="Basic and acidic residues" evidence="9">
    <location>
        <begin position="408"/>
        <end position="422"/>
    </location>
</feature>
<evidence type="ECO:0000256" key="1">
    <source>
        <dbReference type="ARBA" id="ARBA00004571"/>
    </source>
</evidence>
<keyword evidence="5 10" id="KW-1133">Transmembrane helix</keyword>
<dbReference type="Pfam" id="PF01594">
    <property type="entry name" value="AI-2E_transport"/>
    <property type="match status" value="1"/>
</dbReference>
<feature type="transmembrane region" description="Helical" evidence="10">
    <location>
        <begin position="216"/>
        <end position="235"/>
    </location>
</feature>
<protein>
    <submittedName>
        <fullName evidence="13">AI-2E family transporter domain-containing protein</fullName>
    </submittedName>
</protein>
<dbReference type="GO" id="GO:0044718">
    <property type="term" value="P:siderophore transmembrane transport"/>
    <property type="evidence" value="ECO:0007669"/>
    <property type="project" value="TreeGrafter"/>
</dbReference>
<dbReference type="AlphaFoldDB" id="A0AAD4QR53"/>
<dbReference type="Pfam" id="PF00593">
    <property type="entry name" value="TonB_dep_Rec_b-barrel"/>
    <property type="match status" value="1"/>
</dbReference>
<dbReference type="InterPro" id="IPR002549">
    <property type="entry name" value="AI-2E-like"/>
</dbReference>
<dbReference type="InterPro" id="IPR039426">
    <property type="entry name" value="TonB-dep_rcpt-like"/>
</dbReference>
<feature type="region of interest" description="Disordered" evidence="9">
    <location>
        <begin position="332"/>
        <end position="470"/>
    </location>
</feature>
<evidence type="ECO:0000259" key="11">
    <source>
        <dbReference type="Pfam" id="PF00593"/>
    </source>
</evidence>
<dbReference type="PROSITE" id="PS52016">
    <property type="entry name" value="TONB_DEPENDENT_REC_3"/>
    <property type="match status" value="1"/>
</dbReference>
<evidence type="ECO:0000256" key="2">
    <source>
        <dbReference type="ARBA" id="ARBA00009773"/>
    </source>
</evidence>
<evidence type="ECO:0000256" key="9">
    <source>
        <dbReference type="SAM" id="MobiDB-lite"/>
    </source>
</evidence>
<evidence type="ECO:0000313" key="14">
    <source>
        <dbReference type="Proteomes" id="UP001201812"/>
    </source>
</evidence>
<evidence type="ECO:0000256" key="8">
    <source>
        <dbReference type="ARBA" id="ARBA00023237"/>
    </source>
</evidence>
<feature type="region of interest" description="Disordered" evidence="9">
    <location>
        <begin position="1192"/>
        <end position="1226"/>
    </location>
</feature>
<feature type="domain" description="TonB-dependent receptor plug" evidence="12">
    <location>
        <begin position="557"/>
        <end position="668"/>
    </location>
</feature>
<feature type="transmembrane region" description="Helical" evidence="10">
    <location>
        <begin position="20"/>
        <end position="40"/>
    </location>
</feature>
<feature type="transmembrane region" description="Helical" evidence="10">
    <location>
        <begin position="153"/>
        <end position="174"/>
    </location>
</feature>
<keyword evidence="14" id="KW-1185">Reference proteome</keyword>
<name>A0AAD4QR53_9BILA</name>
<dbReference type="InterPro" id="IPR012910">
    <property type="entry name" value="Plug_dom"/>
</dbReference>
<dbReference type="EMBL" id="JAKKPZ010000956">
    <property type="protein sequence ID" value="KAI1691309.1"/>
    <property type="molecule type" value="Genomic_DNA"/>
</dbReference>
<dbReference type="Gene3D" id="2.170.130.10">
    <property type="entry name" value="TonB-dependent receptor, plug domain"/>
    <property type="match status" value="1"/>
</dbReference>
<dbReference type="PANTHER" id="PTHR30069">
    <property type="entry name" value="TONB-DEPENDENT OUTER MEMBRANE RECEPTOR"/>
    <property type="match status" value="1"/>
</dbReference>
<evidence type="ECO:0000256" key="3">
    <source>
        <dbReference type="ARBA" id="ARBA00022448"/>
    </source>
</evidence>
<dbReference type="InterPro" id="IPR000531">
    <property type="entry name" value="Beta-barrel_TonB"/>
</dbReference>
<dbReference type="PANTHER" id="PTHR30069:SF37">
    <property type="entry name" value="FERRIC VIBRIOBACTIN RECEPTOR VIUA"/>
    <property type="match status" value="1"/>
</dbReference>
<feature type="transmembrane region" description="Helical" evidence="10">
    <location>
        <begin position="255"/>
        <end position="276"/>
    </location>
</feature>
<evidence type="ECO:0000256" key="7">
    <source>
        <dbReference type="ARBA" id="ARBA00023136"/>
    </source>
</evidence>
<feature type="domain" description="TonB-dependent receptor-like beta-barrel" evidence="11">
    <location>
        <begin position="764"/>
        <end position="1160"/>
    </location>
</feature>
<evidence type="ECO:0000256" key="4">
    <source>
        <dbReference type="ARBA" id="ARBA00022692"/>
    </source>
</evidence>
<reference evidence="13" key="1">
    <citation type="submission" date="2022-01" db="EMBL/GenBank/DDBJ databases">
        <title>Genome Sequence Resource for Two Populations of Ditylenchus destructor, the Migratory Endoparasitic Phytonematode.</title>
        <authorList>
            <person name="Zhang H."/>
            <person name="Lin R."/>
            <person name="Xie B."/>
        </authorList>
    </citation>
    <scope>NUCLEOTIDE SEQUENCE</scope>
    <source>
        <strain evidence="13">BazhouSP</strain>
    </source>
</reference>
<dbReference type="SUPFAM" id="SSF56935">
    <property type="entry name" value="Porins"/>
    <property type="match status" value="1"/>
</dbReference>
<proteinExistence type="inferred from homology"/>
<evidence type="ECO:0000313" key="13">
    <source>
        <dbReference type="EMBL" id="KAI1691309.1"/>
    </source>
</evidence>
<keyword evidence="7 10" id="KW-0472">Membrane</keyword>
<evidence type="ECO:0000256" key="10">
    <source>
        <dbReference type="SAM" id="Phobius"/>
    </source>
</evidence>
<keyword evidence="8" id="KW-0998">Cell outer membrane</keyword>
<evidence type="ECO:0000256" key="5">
    <source>
        <dbReference type="ARBA" id="ARBA00022989"/>
    </source>
</evidence>
<feature type="compositionally biased region" description="Basic and acidic residues" evidence="9">
    <location>
        <begin position="1192"/>
        <end position="1205"/>
    </location>
</feature>
<keyword evidence="4 10" id="KW-0812">Transmembrane</keyword>
<dbReference type="InterPro" id="IPR036942">
    <property type="entry name" value="Beta-barrel_TonB_sf"/>
</dbReference>
<comment type="similarity">
    <text evidence="2">Belongs to the autoinducer-2 exporter (AI-2E) (TC 2.A.86) family.</text>
</comment>
<dbReference type="GO" id="GO:0015344">
    <property type="term" value="F:siderophore uptake transmembrane transporter activity"/>
    <property type="evidence" value="ECO:0007669"/>
    <property type="project" value="TreeGrafter"/>
</dbReference>
<gene>
    <name evidence="13" type="ORF">DdX_21956</name>
</gene>
<organism evidence="13 14">
    <name type="scientific">Ditylenchus destructor</name>
    <dbReference type="NCBI Taxonomy" id="166010"/>
    <lineage>
        <taxon>Eukaryota</taxon>
        <taxon>Metazoa</taxon>
        <taxon>Ecdysozoa</taxon>
        <taxon>Nematoda</taxon>
        <taxon>Chromadorea</taxon>
        <taxon>Rhabditida</taxon>
        <taxon>Tylenchina</taxon>
        <taxon>Tylenchomorpha</taxon>
        <taxon>Sphaerularioidea</taxon>
        <taxon>Anguinidae</taxon>
        <taxon>Anguininae</taxon>
        <taxon>Ditylenchus</taxon>
    </lineage>
</organism>
<dbReference type="Gene3D" id="2.40.170.20">
    <property type="entry name" value="TonB-dependent receptor, beta-barrel domain"/>
    <property type="match status" value="1"/>
</dbReference>
<keyword evidence="3" id="KW-0813">Transport</keyword>